<gene>
    <name evidence="3" type="ORF">G5S42_24105</name>
</gene>
<dbReference type="PANTHER" id="PTHR13947:SF37">
    <property type="entry name" value="LD18367P"/>
    <property type="match status" value="1"/>
</dbReference>
<dbReference type="InterPro" id="IPR000182">
    <property type="entry name" value="GNAT_dom"/>
</dbReference>
<evidence type="ECO:0000259" key="2">
    <source>
        <dbReference type="PROSITE" id="PS51186"/>
    </source>
</evidence>
<feature type="domain" description="N-acetyltransferase" evidence="2">
    <location>
        <begin position="24"/>
        <end position="189"/>
    </location>
</feature>
<dbReference type="CDD" id="cd04301">
    <property type="entry name" value="NAT_SF"/>
    <property type="match status" value="1"/>
</dbReference>
<accession>A0A7Y6K1Z3</accession>
<reference evidence="3 4" key="1">
    <citation type="submission" date="2020-02" db="EMBL/GenBank/DDBJ databases">
        <title>Paraburkholderia simonii sp. nov. and Paraburkholderia youngii sp. nov. Brazilian and Mexican Mimosa-associated rhizobia.</title>
        <authorList>
            <person name="Mavima L."/>
            <person name="Beukes C.W."/>
            <person name="Chan W.Y."/>
            <person name="Palmer M."/>
            <person name="De Meyer S.E."/>
            <person name="James E.K."/>
            <person name="Venter S.N."/>
            <person name="Steenkamp E.T."/>
        </authorList>
    </citation>
    <scope>NUCLEOTIDE SEQUENCE [LARGE SCALE GENOMIC DNA]</scope>
    <source>
        <strain evidence="3 4">JPY169</strain>
    </source>
</reference>
<dbReference type="GO" id="GO:0008080">
    <property type="term" value="F:N-acetyltransferase activity"/>
    <property type="evidence" value="ECO:0007669"/>
    <property type="project" value="InterPro"/>
</dbReference>
<dbReference type="InterPro" id="IPR050769">
    <property type="entry name" value="NAT_camello-type"/>
</dbReference>
<evidence type="ECO:0000313" key="3">
    <source>
        <dbReference type="EMBL" id="NUY02712.1"/>
    </source>
</evidence>
<dbReference type="GeneID" id="301107520"/>
<dbReference type="InterPro" id="IPR016181">
    <property type="entry name" value="Acyl_CoA_acyltransferase"/>
</dbReference>
<dbReference type="Pfam" id="PF00583">
    <property type="entry name" value="Acetyltransf_1"/>
    <property type="match status" value="1"/>
</dbReference>
<dbReference type="Gene3D" id="3.40.630.30">
    <property type="match status" value="1"/>
</dbReference>
<evidence type="ECO:0000256" key="1">
    <source>
        <dbReference type="ARBA" id="ARBA00022679"/>
    </source>
</evidence>
<dbReference type="PROSITE" id="PS51186">
    <property type="entry name" value="GNAT"/>
    <property type="match status" value="1"/>
</dbReference>
<dbReference type="Proteomes" id="UP000594380">
    <property type="component" value="Unassembled WGS sequence"/>
</dbReference>
<organism evidence="3 4">
    <name type="scientific">Paraburkholderia youngii</name>
    <dbReference type="NCBI Taxonomy" id="2782701"/>
    <lineage>
        <taxon>Bacteria</taxon>
        <taxon>Pseudomonadati</taxon>
        <taxon>Pseudomonadota</taxon>
        <taxon>Betaproteobacteria</taxon>
        <taxon>Burkholderiales</taxon>
        <taxon>Burkholderiaceae</taxon>
        <taxon>Paraburkholderia</taxon>
    </lineage>
</organism>
<keyword evidence="1 3" id="KW-0808">Transferase</keyword>
<evidence type="ECO:0000313" key="4">
    <source>
        <dbReference type="Proteomes" id="UP000594380"/>
    </source>
</evidence>
<dbReference type="AlphaFoldDB" id="A0A7Y6K1Z3"/>
<dbReference type="PANTHER" id="PTHR13947">
    <property type="entry name" value="GNAT FAMILY N-ACETYLTRANSFERASE"/>
    <property type="match status" value="1"/>
</dbReference>
<dbReference type="RefSeq" id="WP_176109050.1">
    <property type="nucleotide sequence ID" value="NZ_JAALDK010000001.1"/>
</dbReference>
<protein>
    <submittedName>
        <fullName evidence="3">GNAT family N-acetyltransferase</fullName>
    </submittedName>
</protein>
<proteinExistence type="predicted"/>
<comment type="caution">
    <text evidence="3">The sequence shown here is derived from an EMBL/GenBank/DDBJ whole genome shotgun (WGS) entry which is preliminary data.</text>
</comment>
<sequence>MRCTPVTIPIDAIFTQDSLDTGRVIIRPFDPEVDLNSQITKLLRRAAASIDVASNLPVHCQRRERTVHRDTVDEACFVAVCKGRLAGTLTLRGADPVSTCRHFRRPDVATVHRYGVEPSRQRRGIGRALLSFANRWAAAHGYMQLALEAPMNAQGLLDFYRSQGFSLVDSVRFPGCEYESAVLTRPSLPGWPCFRMSRVRYRSR</sequence>
<name>A0A7Y6K1Z3_9BURK</name>
<dbReference type="EMBL" id="JAALDK010000001">
    <property type="protein sequence ID" value="NUY02712.1"/>
    <property type="molecule type" value="Genomic_DNA"/>
</dbReference>
<dbReference type="SUPFAM" id="SSF55729">
    <property type="entry name" value="Acyl-CoA N-acyltransferases (Nat)"/>
    <property type="match status" value="1"/>
</dbReference>